<name>A0ACC3C533_PYRYE</name>
<reference evidence="1" key="1">
    <citation type="submission" date="2019-11" db="EMBL/GenBank/DDBJ databases">
        <title>Nori genome reveals adaptations in red seaweeds to the harsh intertidal environment.</title>
        <authorList>
            <person name="Wang D."/>
            <person name="Mao Y."/>
        </authorList>
    </citation>
    <scope>NUCLEOTIDE SEQUENCE</scope>
    <source>
        <tissue evidence="1">Gametophyte</tissue>
    </source>
</reference>
<dbReference type="Proteomes" id="UP000798662">
    <property type="component" value="Chromosome 2"/>
</dbReference>
<sequence>MCRLSAYFGAPICAADLVTKPNRSIVRQSFDARERMSGDAATPGYLNGDGFGLGWYAVDRCADPIPCTYRQARPAWHDTNLRNISAKVITPVLFAHVRATTSGQCVSEATCHPFRAGRYLWMHNGGVGGYGTIRRTLLAGLDDQCFDYAMSNGPSDSSLCFAIFLNQLRKTMGRRQGGQLPVAKASAGGGQASAGTAAVGAGRVLAEAVGAPDGRADADGEAVDCRACTETNTTEYCGFDGDLPVCTPDQLREHLEETILIIKATTDAAGITEMSLLNFVVSDGNALIATRFVINSADPDAPAASLYWSSGNGYSCEGDGPRSAGQLVESEPLDGVLPPPEGSYSMQHTDRRATLAMVSSEPLTDDRTDWVAVPRNHVLVITPCIHVLVSPIGVRGSAISPALARLTAYNQEATVVPGITASDSSPPSSPSLRPHPALRSVLRSPPAALNSPGNCRFRLRGHAKPVLSMAVLEPYLFSGAQDGSVRVWDLHSRCLVAIMASHRGGVLALAADARRRLIYSAAADSSVCIWRVTEDRGDAEGRPPAPGSRTDAAADNPLVVKPVTLPALGHVLSGQAAVNGGGGDSSASMAGDETLQGPGFRCVRRVTCDSWGDIFSLAILNDRLHAGFRDTRVRWTDVSDAVLEGASSTTAAAATPVGCAGVGSGDDSGSESSQSPHTVLGAAVFTRPRLSEPAAQHCSYVFALVGHGTMLMSGCGDGLIRVFDAASGRLLRVLHGHRSGVLALAMTGVQSEPADVVGSFPQADGARRRKGALCGGRRPAYGNLLFSGSRDKTVKVWDADSGFACKRTLAHGDDVLSVQLGPGVLLTGQADGVVRVWSLRSLTCTRAFNCGSLETLAVSVQHGALFTASRDGDILAWDLADPPKLSMLGRARGDKPVAVATVDVPAVREDDTASRFTRGLEDGAGGEGGDEEDDEADELDPKVAEERELEDALAEFVSLQSVSGSSKAEHREDCWQAAKWFASLLEDWGAAVQLATTAESSVNPLIIARFTSPHTNAPTVAFYGHYDVMPADGAAWKTPPFSLTSINGYLYGRGSTDDKGPLLAFAFAVKELTKLPGGLPINVVFAIEGHGESSNFGFREMVEAHQPSFEGVDLILISNSYWSGDNRPCLTYGMRGSLDVEVNVSGPPRNLHSGVDGGAIVEPLNDLITVLSTLVDSRGVGLVPGFFDGVRAVSEEDRRLLADVEHMNGYRTRTGCTSFTSNNEEELLSKRWLLPSLSVTSITTSNVAAVSSIIPRAAVGTLSVRFVPDQHPAEVLAAITSHLRHEFGKRRSPNQLDVACTASGDWWLGTPTGAEYALAERAVCKVWGEPPLYVREGGTMPIVSFLSRTLGAPVVQVPLGQASDGAHLPNERIRALNLHNGKLVFQLMLTELAAVASVEGRANGGVPRRGLSRSSTQSLSSPLHSCANSPTTSAAAELMAASVSAVAADAAASGSSFADLSASLSKRLALKKMAFFDGPVGTHHR</sequence>
<accession>A0ACC3C533</accession>
<protein>
    <submittedName>
        <fullName evidence="1">Uncharacterized protein</fullName>
    </submittedName>
</protein>
<dbReference type="EMBL" id="CM020619">
    <property type="protein sequence ID" value="KAK1865305.1"/>
    <property type="molecule type" value="Genomic_DNA"/>
</dbReference>
<evidence type="ECO:0000313" key="2">
    <source>
        <dbReference type="Proteomes" id="UP000798662"/>
    </source>
</evidence>
<gene>
    <name evidence="1" type="ORF">I4F81_007838</name>
</gene>
<evidence type="ECO:0000313" key="1">
    <source>
        <dbReference type="EMBL" id="KAK1865305.1"/>
    </source>
</evidence>
<organism evidence="1 2">
    <name type="scientific">Pyropia yezoensis</name>
    <name type="common">Susabi-nori</name>
    <name type="synonym">Porphyra yezoensis</name>
    <dbReference type="NCBI Taxonomy" id="2788"/>
    <lineage>
        <taxon>Eukaryota</taxon>
        <taxon>Rhodophyta</taxon>
        <taxon>Bangiophyceae</taxon>
        <taxon>Bangiales</taxon>
        <taxon>Bangiaceae</taxon>
        <taxon>Pyropia</taxon>
    </lineage>
</organism>
<proteinExistence type="predicted"/>
<comment type="caution">
    <text evidence="1">The sequence shown here is derived from an EMBL/GenBank/DDBJ whole genome shotgun (WGS) entry which is preliminary data.</text>
</comment>
<keyword evidence="2" id="KW-1185">Reference proteome</keyword>